<dbReference type="AlphaFoldDB" id="A0AA37T1C8"/>
<gene>
    <name evidence="1" type="ORF">GCM10007877_08990</name>
</gene>
<accession>A0AA37T1C8</accession>
<sequence length="104" mass="11781">MIFVVVAPPYAIRVFRLKTFENRISEWFKNSGMKFGGMEPFALSKNVASSKTSAVQLVMSCMSEGDKYWFVCGSYWLGCYSNQIIIYKGQASKNAEKVGLLSRR</sequence>
<keyword evidence="2" id="KW-1185">Reference proteome</keyword>
<reference evidence="1 2" key="1">
    <citation type="journal article" date="2014" name="Int. J. Syst. Evol. Microbiol.">
        <title>Complete genome sequence of Corynebacterium casei LMG S-19264T (=DSM 44701T), isolated from a smear-ripened cheese.</title>
        <authorList>
            <consortium name="US DOE Joint Genome Institute (JGI-PGF)"/>
            <person name="Walter F."/>
            <person name="Albersmeier A."/>
            <person name="Kalinowski J."/>
            <person name="Ruckert C."/>
        </authorList>
    </citation>
    <scope>NUCLEOTIDE SEQUENCE [LARGE SCALE GENOMIC DNA]</scope>
    <source>
        <strain evidence="1 2">NBRC 110095</strain>
    </source>
</reference>
<protein>
    <submittedName>
        <fullName evidence="1">Uncharacterized protein</fullName>
    </submittedName>
</protein>
<organism evidence="1 2">
    <name type="scientific">Marinibactrum halimedae</name>
    <dbReference type="NCBI Taxonomy" id="1444977"/>
    <lineage>
        <taxon>Bacteria</taxon>
        <taxon>Pseudomonadati</taxon>
        <taxon>Pseudomonadota</taxon>
        <taxon>Gammaproteobacteria</taxon>
        <taxon>Cellvibrionales</taxon>
        <taxon>Cellvibrionaceae</taxon>
        <taxon>Marinibactrum</taxon>
    </lineage>
</organism>
<evidence type="ECO:0000313" key="2">
    <source>
        <dbReference type="Proteomes" id="UP001156870"/>
    </source>
</evidence>
<name>A0AA37T1C8_9GAMM</name>
<evidence type="ECO:0000313" key="1">
    <source>
        <dbReference type="EMBL" id="GLS25185.1"/>
    </source>
</evidence>
<dbReference type="EMBL" id="BSPD01000023">
    <property type="protein sequence ID" value="GLS25185.1"/>
    <property type="molecule type" value="Genomic_DNA"/>
</dbReference>
<comment type="caution">
    <text evidence="1">The sequence shown here is derived from an EMBL/GenBank/DDBJ whole genome shotgun (WGS) entry which is preliminary data.</text>
</comment>
<dbReference type="Proteomes" id="UP001156870">
    <property type="component" value="Unassembled WGS sequence"/>
</dbReference>
<proteinExistence type="predicted"/>